<dbReference type="STRING" id="1702221.AALO17_05370"/>
<dbReference type="OrthoDB" id="1654627at2"/>
<evidence type="ECO:0000313" key="2">
    <source>
        <dbReference type="EMBL" id="AMK53671.1"/>
    </source>
</evidence>
<protein>
    <submittedName>
        <fullName evidence="2">Cytochrome B</fullName>
    </submittedName>
</protein>
<feature type="transmembrane region" description="Helical" evidence="1">
    <location>
        <begin position="99"/>
        <end position="119"/>
    </location>
</feature>
<name>A0A140DSP4_9FIRM</name>
<keyword evidence="1" id="KW-0472">Membrane</keyword>
<feature type="transmembrane region" description="Helical" evidence="1">
    <location>
        <begin position="20"/>
        <end position="40"/>
    </location>
</feature>
<dbReference type="RefSeq" id="WP_067555087.1">
    <property type="nucleotide sequence ID" value="NZ_CAOKZT010000017.1"/>
</dbReference>
<proteinExistence type="predicted"/>
<gene>
    <name evidence="2" type="ORF">AALO17_05370</name>
</gene>
<feature type="transmembrane region" description="Helical" evidence="1">
    <location>
        <begin position="47"/>
        <end position="63"/>
    </location>
</feature>
<dbReference type="KEGG" id="fro:AALO17_05370"/>
<organism evidence="2 3">
    <name type="scientific">Faecalibaculum rodentium</name>
    <dbReference type="NCBI Taxonomy" id="1702221"/>
    <lineage>
        <taxon>Bacteria</taxon>
        <taxon>Bacillati</taxon>
        <taxon>Bacillota</taxon>
        <taxon>Erysipelotrichia</taxon>
        <taxon>Erysipelotrichales</taxon>
        <taxon>Erysipelotrichaceae</taxon>
        <taxon>Faecalibaculum</taxon>
    </lineage>
</organism>
<feature type="transmembrane region" description="Helical" evidence="1">
    <location>
        <begin position="125"/>
        <end position="150"/>
    </location>
</feature>
<dbReference type="PATRIC" id="fig|1702221.3.peg.514"/>
<accession>A0A140DSP4</accession>
<evidence type="ECO:0000313" key="3">
    <source>
        <dbReference type="Proteomes" id="UP000069771"/>
    </source>
</evidence>
<keyword evidence="3" id="KW-1185">Reference proteome</keyword>
<reference evidence="2 3" key="1">
    <citation type="journal article" date="2016" name="Gut Pathog.">
        <title>Whole genome sequencing of "Faecalibaculum rodentium" ALO17, isolated from C57BL/6J laboratory mouse feces.</title>
        <authorList>
            <person name="Lim S."/>
            <person name="Chang D.H."/>
            <person name="Ahn S."/>
            <person name="Kim B.C."/>
        </authorList>
    </citation>
    <scope>NUCLEOTIDE SEQUENCE [LARGE SCALE GENOMIC DNA]</scope>
    <source>
        <strain evidence="2 3">Alo17</strain>
    </source>
</reference>
<feature type="transmembrane region" description="Helical" evidence="1">
    <location>
        <begin position="69"/>
        <end position="87"/>
    </location>
</feature>
<dbReference type="AlphaFoldDB" id="A0A140DSP4"/>
<dbReference type="EMBL" id="CP011391">
    <property type="protein sequence ID" value="AMK53671.1"/>
    <property type="molecule type" value="Genomic_DNA"/>
</dbReference>
<keyword evidence="1" id="KW-1133">Transmembrane helix</keyword>
<dbReference type="GeneID" id="78477375"/>
<evidence type="ECO:0000256" key="1">
    <source>
        <dbReference type="SAM" id="Phobius"/>
    </source>
</evidence>
<dbReference type="Proteomes" id="UP000069771">
    <property type="component" value="Chromosome"/>
</dbReference>
<sequence length="161" mass="17609">MSVRQLVQAALLGALELVVFTAFSGILYLEAVTFTIVCVALCLDRRIAVLSSVCFCVLNMLLIQGLTPWSLMYLAIYPLYSLGVSCLRTRHMTSLQAALVTGCLSFLTGQLLQIPWMLFSRVLAAGYLLLGLQTSLIQGVLSVILTLCLFRPVCAVLKTCR</sequence>
<keyword evidence="1" id="KW-0812">Transmembrane</keyword>